<keyword evidence="4" id="KW-0539">Nucleus</keyword>
<evidence type="ECO:0000256" key="2">
    <source>
        <dbReference type="ARBA" id="ARBA00023015"/>
    </source>
</evidence>
<dbReference type="InterPro" id="IPR011598">
    <property type="entry name" value="bHLH_dom"/>
</dbReference>
<feature type="compositionally biased region" description="Low complexity" evidence="5">
    <location>
        <begin position="713"/>
        <end position="722"/>
    </location>
</feature>
<dbReference type="Pfam" id="PF23176">
    <property type="entry name" value="bHLH_LHW"/>
    <property type="match status" value="1"/>
</dbReference>
<evidence type="ECO:0000313" key="8">
    <source>
        <dbReference type="Proteomes" id="UP001454036"/>
    </source>
</evidence>
<feature type="region of interest" description="Disordered" evidence="5">
    <location>
        <begin position="685"/>
        <end position="751"/>
    </location>
</feature>
<dbReference type="PANTHER" id="PTHR46196">
    <property type="entry name" value="TRANSCRIPTION FACTOR BHLH155-LIKE ISOFORM X1-RELATED"/>
    <property type="match status" value="1"/>
</dbReference>
<evidence type="ECO:0000256" key="4">
    <source>
        <dbReference type="ARBA" id="ARBA00023242"/>
    </source>
</evidence>
<comment type="caution">
    <text evidence="7">The sequence shown here is derived from an EMBL/GenBank/DDBJ whole genome shotgun (WGS) entry which is preliminary data.</text>
</comment>
<gene>
    <name evidence="7" type="ORF">LIER_30137</name>
</gene>
<organism evidence="7 8">
    <name type="scientific">Lithospermum erythrorhizon</name>
    <name type="common">Purple gromwell</name>
    <name type="synonym">Lithospermum officinale var. erythrorhizon</name>
    <dbReference type="NCBI Taxonomy" id="34254"/>
    <lineage>
        <taxon>Eukaryota</taxon>
        <taxon>Viridiplantae</taxon>
        <taxon>Streptophyta</taxon>
        <taxon>Embryophyta</taxon>
        <taxon>Tracheophyta</taxon>
        <taxon>Spermatophyta</taxon>
        <taxon>Magnoliopsida</taxon>
        <taxon>eudicotyledons</taxon>
        <taxon>Gunneridae</taxon>
        <taxon>Pentapetalae</taxon>
        <taxon>asterids</taxon>
        <taxon>lamiids</taxon>
        <taxon>Boraginales</taxon>
        <taxon>Boraginaceae</taxon>
        <taxon>Boraginoideae</taxon>
        <taxon>Lithospermeae</taxon>
        <taxon>Lithospermum</taxon>
    </lineage>
</organism>
<dbReference type="CDD" id="cd18915">
    <property type="entry name" value="bHLH_AtLHW_like"/>
    <property type="match status" value="1"/>
</dbReference>
<keyword evidence="8" id="KW-1185">Reference proteome</keyword>
<sequence>MGYLLKEALKTLCGVNQWSYAVFWKIGFQNPKLLIWEECYYEPVSYSNVPRIPGVVNPDMGFDNWDAWVSAEAGTSHLQVSTGNKTHLLVNKMMMENHVNIMGEGLVGRAAFTGNHQWVLSDKFTCELHPQEVIKEVRQQFSAGMQTVAVIPVLPHGVVQLGSCFPIMENLAFVNDVKGLVLQLGCVPGILLSDSYRAEENMPRIGLPVYGGNDVPVNSSTSAHFTGSINYQVTPTHTAGFVSQTSCSPSISTDDILRSSGTPLNSLDIYTHLNRGSNGYSQEHGVTTKTNLHSVFQPPNGVTQAEMIHSTPDVWLKSSFDNQHSTFQDQSSISSILTSGESFKLLEERLLSDAGFQNHTDHRLNLSAGFMATPLSATSHLVSSSSKRSATTPSVQVGEVFKDVNTHLNSSQDVNVPYKKNVPSLNPARNEFYDASKTKQSVPCMMNNLIKHLQSDHHSSDNTAVKSEPMKEGAQDGLFEAISIPVAQEGEHMSASKNISNFGPSDDKVFAHGITLRNSHYEDACMQPFPGDDLFDILGVDFKNKLLNGSWNGTASNGSESSGQKFNKKMSTPWLGKDAEGTTSNLYSVSQGNTESGIFSSTVSDHLLDAVVSKLHPSPKQSVDDTVSCKTTLTEMSSTVPATSRSYGRNINSDQMQADIFGIPNTLLKAGSLSSCSFVSGASKDNAGTNSPSSSMYGSQLSSWVEHSRETKQSSSASTAYSKKADEMSKTNRKRLKPGENPRPRPKDRQMIQDRVKELREIVPNGIKCSIDALLERTIKHMLFLQSVTKHADKLKQTGEPKMLSREGGLLLKDNFEGGATWAYEVGSQSMVCPIIVEDLNQPRQMLVEMLCEEGGLFLEIADIIKGLGLTILKGVMETRNEKIWARFAVEANRDVTRMEIFISLVRLLEQTTKSNAVPSSGMDSSCMIAHQFHQTSSSSPAAGIPHQFRQTSSSSAAGKPCGLQ</sequence>
<evidence type="ECO:0000256" key="3">
    <source>
        <dbReference type="ARBA" id="ARBA00023163"/>
    </source>
</evidence>
<evidence type="ECO:0000256" key="5">
    <source>
        <dbReference type="SAM" id="MobiDB-lite"/>
    </source>
</evidence>
<name>A0AAV3RPQ2_LITER</name>
<dbReference type="PROSITE" id="PS50888">
    <property type="entry name" value="BHLH"/>
    <property type="match status" value="1"/>
</dbReference>
<protein>
    <submittedName>
        <fullName evidence="7">Basic helix-loop-helix transcription factor</fullName>
    </submittedName>
</protein>
<feature type="compositionally biased region" description="Basic and acidic residues" evidence="5">
    <location>
        <begin position="737"/>
        <end position="751"/>
    </location>
</feature>
<dbReference type="Pfam" id="PF14215">
    <property type="entry name" value="bHLH-MYC_N"/>
    <property type="match status" value="1"/>
</dbReference>
<accession>A0AAV3RPQ2</accession>
<dbReference type="InterPro" id="IPR025610">
    <property type="entry name" value="MYC/MYB_N"/>
</dbReference>
<dbReference type="Proteomes" id="UP001454036">
    <property type="component" value="Unassembled WGS sequence"/>
</dbReference>
<dbReference type="EMBL" id="BAABME010010645">
    <property type="protein sequence ID" value="GAA0180629.1"/>
    <property type="molecule type" value="Genomic_DNA"/>
</dbReference>
<comment type="subcellular location">
    <subcellularLocation>
        <location evidence="1">Nucleus</location>
    </subcellularLocation>
</comment>
<feature type="region of interest" description="Disordered" evidence="5">
    <location>
        <begin position="938"/>
        <end position="965"/>
    </location>
</feature>
<dbReference type="GO" id="GO:0046983">
    <property type="term" value="F:protein dimerization activity"/>
    <property type="evidence" value="ECO:0007669"/>
    <property type="project" value="InterPro"/>
</dbReference>
<dbReference type="PANTHER" id="PTHR46196:SF4">
    <property type="entry name" value="TRANSCRIPTION FACTOR LHW"/>
    <property type="match status" value="1"/>
</dbReference>
<feature type="compositionally biased region" description="Polar residues" evidence="5">
    <location>
        <begin position="686"/>
        <end position="705"/>
    </location>
</feature>
<dbReference type="GO" id="GO:0005634">
    <property type="term" value="C:nucleus"/>
    <property type="evidence" value="ECO:0007669"/>
    <property type="project" value="UniProtKB-SubCell"/>
</dbReference>
<evidence type="ECO:0000259" key="6">
    <source>
        <dbReference type="PROSITE" id="PS50888"/>
    </source>
</evidence>
<dbReference type="GO" id="GO:0003700">
    <property type="term" value="F:DNA-binding transcription factor activity"/>
    <property type="evidence" value="ECO:0007669"/>
    <property type="project" value="InterPro"/>
</dbReference>
<evidence type="ECO:0000256" key="1">
    <source>
        <dbReference type="ARBA" id="ARBA00004123"/>
    </source>
</evidence>
<feature type="domain" description="BHLH" evidence="6">
    <location>
        <begin position="736"/>
        <end position="785"/>
    </location>
</feature>
<proteinExistence type="predicted"/>
<dbReference type="InterPro" id="IPR043561">
    <property type="entry name" value="LHW-like"/>
</dbReference>
<keyword evidence="2" id="KW-0805">Transcription regulation</keyword>
<evidence type="ECO:0000313" key="7">
    <source>
        <dbReference type="EMBL" id="GAA0180629.1"/>
    </source>
</evidence>
<keyword evidence="3" id="KW-0804">Transcription</keyword>
<reference evidence="7 8" key="1">
    <citation type="submission" date="2024-01" db="EMBL/GenBank/DDBJ databases">
        <title>The complete chloroplast genome sequence of Lithospermum erythrorhizon: insights into the phylogenetic relationship among Boraginaceae species and the maternal lineages of purple gromwells.</title>
        <authorList>
            <person name="Okada T."/>
            <person name="Watanabe K."/>
        </authorList>
    </citation>
    <scope>NUCLEOTIDE SEQUENCE [LARGE SCALE GENOMIC DNA]</scope>
</reference>
<dbReference type="AlphaFoldDB" id="A0AAV3RPQ2"/>